<dbReference type="EMBL" id="CVQV01000005">
    <property type="protein sequence ID" value="CRK75240.1"/>
    <property type="molecule type" value="Genomic_DNA"/>
</dbReference>
<evidence type="ECO:0000313" key="2">
    <source>
        <dbReference type="EMBL" id="CRK75240.1"/>
    </source>
</evidence>
<keyword evidence="3" id="KW-1185">Reference proteome</keyword>
<feature type="transmembrane region" description="Helical" evidence="1">
    <location>
        <begin position="29"/>
        <end position="52"/>
    </location>
</feature>
<dbReference type="AlphaFoldDB" id="A0A0U1NKI7"/>
<keyword evidence="1" id="KW-0472">Membrane</keyword>
<keyword evidence="1" id="KW-1133">Transmembrane helix</keyword>
<protein>
    <submittedName>
        <fullName evidence="2">Uncharacterized protein</fullName>
    </submittedName>
</protein>
<name>A0A0U1NKI7_9RHOB</name>
<feature type="transmembrane region" description="Helical" evidence="1">
    <location>
        <begin position="59"/>
        <end position="85"/>
    </location>
</feature>
<feature type="transmembrane region" description="Helical" evidence="1">
    <location>
        <begin position="97"/>
        <end position="117"/>
    </location>
</feature>
<reference evidence="2 3" key="1">
    <citation type="submission" date="2015-04" db="EMBL/GenBank/DDBJ databases">
        <authorList>
            <person name="Syromyatnikov M.Y."/>
            <person name="Popov V.N."/>
        </authorList>
    </citation>
    <scope>NUCLEOTIDE SEQUENCE [LARGE SCALE GENOMIC DNA]</scope>
    <source>
        <strain evidence="2 3">CECT 5292</strain>
    </source>
</reference>
<dbReference type="STRING" id="282199.GCA_001049735_01282"/>
<evidence type="ECO:0000313" key="3">
    <source>
        <dbReference type="Proteomes" id="UP000048949"/>
    </source>
</evidence>
<keyword evidence="1" id="KW-0812">Transmembrane</keyword>
<organism evidence="2 3">
    <name type="scientific">Nereida ignava</name>
    <dbReference type="NCBI Taxonomy" id="282199"/>
    <lineage>
        <taxon>Bacteria</taxon>
        <taxon>Pseudomonadati</taxon>
        <taxon>Pseudomonadota</taxon>
        <taxon>Alphaproteobacteria</taxon>
        <taxon>Rhodobacterales</taxon>
        <taxon>Roseobacteraceae</taxon>
        <taxon>Nereida</taxon>
    </lineage>
</organism>
<sequence>MNYLIVSLCVCFIFGLGCGVYVLRDFGFGGLLVGIAPAFLHSLAFALAGWLLFERRIAVLVWCVFLAAIGIGFELAQSMILPVWLPNMLRAYSAHGFFDPLDVAATALGFFAGYALIGWRRGTSISCGTGSGMAHCRQQQI</sequence>
<dbReference type="RefSeq" id="WP_048598631.1">
    <property type="nucleotide sequence ID" value="NZ_CBFHGK010000002.1"/>
</dbReference>
<proteinExistence type="predicted"/>
<dbReference type="Proteomes" id="UP000048949">
    <property type="component" value="Unassembled WGS sequence"/>
</dbReference>
<accession>A0A0U1NKI7</accession>
<gene>
    <name evidence="2" type="ORF">NIG5292_01283</name>
</gene>
<evidence type="ECO:0000256" key="1">
    <source>
        <dbReference type="SAM" id="Phobius"/>
    </source>
</evidence>